<sequence>MAHEFDLRKQITLEATPEQVWEAIATGPGQDAWFMGRNEVEPRPGGVTRQHVGGHAEEGVVTAWEPPRRFAFRGGADGAFMACEFIVEGRERGSTVLRMVQSGVLGDDWDTEYDALNRGWDLYLHTLEQYLTHFTGRRAAVIFGARPAEEGGVPVWPVLERGLGITGPLSPGDRVRLTPEGLDPIDGVVDYARPDFLGVRTEDALYRFIRGMHDTLVIGHHVFDHAGRADPAELEQAWNDWLAKIFC</sequence>
<dbReference type="RefSeq" id="WP_203993696.1">
    <property type="nucleotide sequence ID" value="NZ_BOOU01000097.1"/>
</dbReference>
<dbReference type="InterPro" id="IPR013538">
    <property type="entry name" value="ASHA1/2-like_C"/>
</dbReference>
<gene>
    <name evidence="3" type="ORF">Sru01_64240</name>
</gene>
<evidence type="ECO:0000313" key="4">
    <source>
        <dbReference type="Proteomes" id="UP000655287"/>
    </source>
</evidence>
<comment type="similarity">
    <text evidence="1">Belongs to the AHA1 family.</text>
</comment>
<protein>
    <recommendedName>
        <fullName evidence="2">Activator of Hsp90 ATPase homologue 1/2-like C-terminal domain-containing protein</fullName>
    </recommendedName>
</protein>
<dbReference type="EMBL" id="BOOU01000097">
    <property type="protein sequence ID" value="GII81442.1"/>
    <property type="molecule type" value="Genomic_DNA"/>
</dbReference>
<reference evidence="3" key="1">
    <citation type="submission" date="2021-01" db="EMBL/GenBank/DDBJ databases">
        <title>Whole genome shotgun sequence of Sphaerisporangium rufum NBRC 109079.</title>
        <authorList>
            <person name="Komaki H."/>
            <person name="Tamura T."/>
        </authorList>
    </citation>
    <scope>NUCLEOTIDE SEQUENCE</scope>
    <source>
        <strain evidence="3">NBRC 109079</strain>
    </source>
</reference>
<dbReference type="Pfam" id="PF08327">
    <property type="entry name" value="AHSA1"/>
    <property type="match status" value="1"/>
</dbReference>
<dbReference type="InterPro" id="IPR023393">
    <property type="entry name" value="START-like_dom_sf"/>
</dbReference>
<feature type="domain" description="Activator of Hsp90 ATPase homologue 1/2-like C-terminal" evidence="2">
    <location>
        <begin position="15"/>
        <end position="131"/>
    </location>
</feature>
<dbReference type="Proteomes" id="UP000655287">
    <property type="component" value="Unassembled WGS sequence"/>
</dbReference>
<organism evidence="3 4">
    <name type="scientific">Sphaerisporangium rufum</name>
    <dbReference type="NCBI Taxonomy" id="1381558"/>
    <lineage>
        <taxon>Bacteria</taxon>
        <taxon>Bacillati</taxon>
        <taxon>Actinomycetota</taxon>
        <taxon>Actinomycetes</taxon>
        <taxon>Streptosporangiales</taxon>
        <taxon>Streptosporangiaceae</taxon>
        <taxon>Sphaerisporangium</taxon>
    </lineage>
</organism>
<proteinExistence type="inferred from homology"/>
<evidence type="ECO:0000256" key="1">
    <source>
        <dbReference type="ARBA" id="ARBA00006817"/>
    </source>
</evidence>
<evidence type="ECO:0000313" key="3">
    <source>
        <dbReference type="EMBL" id="GII81442.1"/>
    </source>
</evidence>
<accession>A0A919RCG0</accession>
<evidence type="ECO:0000259" key="2">
    <source>
        <dbReference type="Pfam" id="PF08327"/>
    </source>
</evidence>
<keyword evidence="4" id="KW-1185">Reference proteome</keyword>
<dbReference type="Gene3D" id="3.30.530.20">
    <property type="match status" value="1"/>
</dbReference>
<dbReference type="AlphaFoldDB" id="A0A919RCG0"/>
<dbReference type="SUPFAM" id="SSF55961">
    <property type="entry name" value="Bet v1-like"/>
    <property type="match status" value="1"/>
</dbReference>
<name>A0A919RCG0_9ACTN</name>
<comment type="caution">
    <text evidence="3">The sequence shown here is derived from an EMBL/GenBank/DDBJ whole genome shotgun (WGS) entry which is preliminary data.</text>
</comment>
<dbReference type="CDD" id="cd07814">
    <property type="entry name" value="SRPBCC_CalC_Aha1-like"/>
    <property type="match status" value="1"/>
</dbReference>